<keyword evidence="5 6" id="KW-0233">DNA recombination</keyword>
<comment type="similarity">
    <text evidence="2 6">Belongs to the transposase mutator family.</text>
</comment>
<organism evidence="7 8">
    <name type="scientific">Acetobacter senegalensis</name>
    <dbReference type="NCBI Taxonomy" id="446692"/>
    <lineage>
        <taxon>Bacteria</taxon>
        <taxon>Pseudomonadati</taxon>
        <taxon>Pseudomonadota</taxon>
        <taxon>Alphaproteobacteria</taxon>
        <taxon>Acetobacterales</taxon>
        <taxon>Acetobacteraceae</taxon>
        <taxon>Acetobacter</taxon>
    </lineage>
</organism>
<evidence type="ECO:0000256" key="5">
    <source>
        <dbReference type="ARBA" id="ARBA00023172"/>
    </source>
</evidence>
<dbReference type="GO" id="GO:0004803">
    <property type="term" value="F:transposase activity"/>
    <property type="evidence" value="ECO:0007669"/>
    <property type="project" value="UniProtKB-UniRule"/>
</dbReference>
<evidence type="ECO:0000313" key="7">
    <source>
        <dbReference type="EMBL" id="OUL66446.1"/>
    </source>
</evidence>
<dbReference type="AlphaFoldDB" id="A0A252EJ89"/>
<dbReference type="GO" id="GO:0003677">
    <property type="term" value="F:DNA binding"/>
    <property type="evidence" value="ECO:0007669"/>
    <property type="project" value="UniProtKB-UniRule"/>
</dbReference>
<gene>
    <name evidence="7" type="ORF">HK16_10050</name>
</gene>
<comment type="function">
    <text evidence="1 6">Required for the transposition of the insertion element.</text>
</comment>
<evidence type="ECO:0000256" key="2">
    <source>
        <dbReference type="ARBA" id="ARBA00010961"/>
    </source>
</evidence>
<sequence length="63" mass="7252">MTGRQNQSLETVYPVVFFDAFRVKTRDESVVRNKAVPIALGVPVDGTKQVIDLWIEQNERDKF</sequence>
<keyword evidence="6" id="KW-0814">Transposable element</keyword>
<dbReference type="EMBL" id="JOOZ01000031">
    <property type="protein sequence ID" value="OUL66446.1"/>
    <property type="molecule type" value="Genomic_DNA"/>
</dbReference>
<dbReference type="Pfam" id="PF00872">
    <property type="entry name" value="Transposase_mut"/>
    <property type="match status" value="1"/>
</dbReference>
<dbReference type="GO" id="GO:0006313">
    <property type="term" value="P:DNA transposition"/>
    <property type="evidence" value="ECO:0007669"/>
    <property type="project" value="UniProtKB-UniRule"/>
</dbReference>
<comment type="caution">
    <text evidence="7">The sequence shown here is derived from an EMBL/GenBank/DDBJ whole genome shotgun (WGS) entry which is preliminary data.</text>
</comment>
<reference evidence="7 8" key="1">
    <citation type="submission" date="2014-06" db="EMBL/GenBank/DDBJ databases">
        <authorList>
            <person name="Ju J."/>
            <person name="Zhang J."/>
        </authorList>
    </citation>
    <scope>NUCLEOTIDE SEQUENCE [LARGE SCALE GENOMIC DNA]</scope>
    <source>
        <strain evidence="7">DmL_050</strain>
    </source>
</reference>
<evidence type="ECO:0000256" key="1">
    <source>
        <dbReference type="ARBA" id="ARBA00002190"/>
    </source>
</evidence>
<evidence type="ECO:0000256" key="3">
    <source>
        <dbReference type="ARBA" id="ARBA00022578"/>
    </source>
</evidence>
<evidence type="ECO:0000256" key="4">
    <source>
        <dbReference type="ARBA" id="ARBA00023125"/>
    </source>
</evidence>
<dbReference type="Proteomes" id="UP000195072">
    <property type="component" value="Unassembled WGS sequence"/>
</dbReference>
<dbReference type="PANTHER" id="PTHR33217:SF8">
    <property type="entry name" value="MUTATOR FAMILY TRANSPOSASE"/>
    <property type="match status" value="1"/>
</dbReference>
<name>A0A252EJ89_9PROT</name>
<dbReference type="RefSeq" id="WP_086897448.1">
    <property type="nucleotide sequence ID" value="NZ_JOOZ01000031.1"/>
</dbReference>
<accession>A0A252EJ89</accession>
<keyword evidence="3 6" id="KW-0815">Transposition</keyword>
<evidence type="ECO:0000256" key="6">
    <source>
        <dbReference type="RuleBase" id="RU365089"/>
    </source>
</evidence>
<dbReference type="PANTHER" id="PTHR33217">
    <property type="entry name" value="TRANSPOSASE FOR INSERTION SEQUENCE ELEMENT IS1081"/>
    <property type="match status" value="1"/>
</dbReference>
<protein>
    <recommendedName>
        <fullName evidence="6">Mutator family transposase</fullName>
    </recommendedName>
</protein>
<keyword evidence="4 6" id="KW-0238">DNA-binding</keyword>
<dbReference type="InterPro" id="IPR001207">
    <property type="entry name" value="Transposase_mutator"/>
</dbReference>
<proteinExistence type="inferred from homology"/>
<evidence type="ECO:0000313" key="8">
    <source>
        <dbReference type="Proteomes" id="UP000195072"/>
    </source>
</evidence>